<dbReference type="PROSITE" id="PS51337">
    <property type="entry name" value="B12_BINDING_NTER"/>
    <property type="match status" value="1"/>
</dbReference>
<evidence type="ECO:0000259" key="23">
    <source>
        <dbReference type="PROSITE" id="PS51337"/>
    </source>
</evidence>
<keyword evidence="6 15" id="KW-0028">Amino-acid biosynthesis</keyword>
<keyword evidence="10 15" id="KW-0479">Metal-binding</keyword>
<evidence type="ECO:0000256" key="7">
    <source>
        <dbReference type="ARBA" id="ARBA00022628"/>
    </source>
</evidence>
<dbReference type="EMBL" id="LNIX01000007">
    <property type="protein sequence ID" value="OXA52079.1"/>
    <property type="molecule type" value="Genomic_DNA"/>
</dbReference>
<dbReference type="PANTHER" id="PTHR45833">
    <property type="entry name" value="METHIONINE SYNTHASE"/>
    <property type="match status" value="1"/>
</dbReference>
<dbReference type="NCBIfam" id="NF007024">
    <property type="entry name" value="PRK09490.1"/>
    <property type="match status" value="1"/>
</dbReference>
<feature type="binding site" evidence="16 18">
    <location>
        <position position="314"/>
    </location>
    <ligand>
        <name>Zn(2+)</name>
        <dbReference type="ChEBI" id="CHEBI:29105"/>
    </ligand>
</feature>
<dbReference type="Pfam" id="PF02310">
    <property type="entry name" value="B12-binding"/>
    <property type="match status" value="1"/>
</dbReference>
<evidence type="ECO:0000259" key="19">
    <source>
        <dbReference type="PROSITE" id="PS50970"/>
    </source>
</evidence>
<keyword evidence="11" id="KW-0677">Repeat</keyword>
<keyword evidence="13 15" id="KW-0486">Methionine biosynthesis</keyword>
<feature type="domain" description="Pterin-binding" evidence="20">
    <location>
        <begin position="362"/>
        <end position="623"/>
    </location>
</feature>
<dbReference type="SUPFAM" id="SSF56507">
    <property type="entry name" value="Methionine synthase activation domain-like"/>
    <property type="match status" value="1"/>
</dbReference>
<dbReference type="PANTHER" id="PTHR45833:SF1">
    <property type="entry name" value="METHIONINE SYNTHASE"/>
    <property type="match status" value="1"/>
</dbReference>
<keyword evidence="25" id="KW-1185">Reference proteome</keyword>
<dbReference type="InterPro" id="IPR036724">
    <property type="entry name" value="Cobalamin-bd_sf"/>
</dbReference>
<feature type="domain" description="AdoMet activation" evidence="21">
    <location>
        <begin position="904"/>
        <end position="1244"/>
    </location>
</feature>
<dbReference type="GO" id="GO:0031419">
    <property type="term" value="F:cobalamin binding"/>
    <property type="evidence" value="ECO:0007669"/>
    <property type="project" value="UniProtKB-UniRule"/>
</dbReference>
<gene>
    <name evidence="24" type="ORF">Fcan01_13748</name>
</gene>
<evidence type="ECO:0000256" key="15">
    <source>
        <dbReference type="PIRNR" id="PIRNR000381"/>
    </source>
</evidence>
<feature type="binding site" evidence="16 18">
    <location>
        <position position="315"/>
    </location>
    <ligand>
        <name>Zn(2+)</name>
        <dbReference type="ChEBI" id="CHEBI:29105"/>
    </ligand>
</feature>
<dbReference type="PROSITE" id="PS50972">
    <property type="entry name" value="PTERIN_BINDING"/>
    <property type="match status" value="1"/>
</dbReference>
<dbReference type="FunFam" id="3.20.20.330:FF:000001">
    <property type="entry name" value="Methionine synthase"/>
    <property type="match status" value="1"/>
</dbReference>
<keyword evidence="8 15" id="KW-0808">Transferase</keyword>
<dbReference type="NCBIfam" id="TIGR02082">
    <property type="entry name" value="metH"/>
    <property type="match status" value="1"/>
</dbReference>
<dbReference type="InterPro" id="IPR033706">
    <property type="entry name" value="Met_synthase_B12-bd"/>
</dbReference>
<dbReference type="UniPathway" id="UPA00051">
    <property type="reaction ID" value="UER00081"/>
</dbReference>
<feature type="binding site" description="axial binding residue" evidence="16">
    <location>
        <position position="766"/>
    </location>
    <ligand>
        <name>methylcob(III)alamin</name>
        <dbReference type="ChEBI" id="CHEBI:28115"/>
    </ligand>
    <ligandPart>
        <name>Co</name>
        <dbReference type="ChEBI" id="CHEBI:27638"/>
    </ligandPart>
</feature>
<dbReference type="Pfam" id="PF02965">
    <property type="entry name" value="Met_synt_B12"/>
    <property type="match status" value="1"/>
</dbReference>
<evidence type="ECO:0000256" key="14">
    <source>
        <dbReference type="ARBA" id="ARBA00023285"/>
    </source>
</evidence>
<dbReference type="AlphaFoldDB" id="A0A226E3R8"/>
<keyword evidence="14 15" id="KW-0170">Cobalt</keyword>
<dbReference type="GO" id="GO:0032259">
    <property type="term" value="P:methylation"/>
    <property type="evidence" value="ECO:0007669"/>
    <property type="project" value="UniProtKB-KW"/>
</dbReference>
<comment type="caution">
    <text evidence="24">The sequence shown here is derived from an EMBL/GenBank/DDBJ whole genome shotgun (WGS) entry which is preliminary data.</text>
</comment>
<accession>A0A226E3R8</accession>
<dbReference type="GO" id="GO:0005829">
    <property type="term" value="C:cytosol"/>
    <property type="evidence" value="ECO:0007669"/>
    <property type="project" value="TreeGrafter"/>
</dbReference>
<evidence type="ECO:0000256" key="18">
    <source>
        <dbReference type="PROSITE-ProRule" id="PRU00333"/>
    </source>
</evidence>
<dbReference type="PROSITE" id="PS51332">
    <property type="entry name" value="B12_BINDING"/>
    <property type="match status" value="1"/>
</dbReference>
<evidence type="ECO:0000259" key="20">
    <source>
        <dbReference type="PROSITE" id="PS50972"/>
    </source>
</evidence>
<feature type="binding site" evidence="17">
    <location>
        <begin position="763"/>
        <end position="767"/>
    </location>
    <ligand>
        <name>methylcob(III)alamin</name>
        <dbReference type="ChEBI" id="CHEBI:28115"/>
    </ligand>
</feature>
<dbReference type="CDD" id="cd02069">
    <property type="entry name" value="methionine_synthase_B12_BD"/>
    <property type="match status" value="1"/>
</dbReference>
<feature type="domain" description="B12-binding N-terminal" evidence="23">
    <location>
        <begin position="653"/>
        <end position="747"/>
    </location>
</feature>
<evidence type="ECO:0000256" key="17">
    <source>
        <dbReference type="PIRSR" id="PIRSR000381-2"/>
    </source>
</evidence>
<evidence type="ECO:0000256" key="11">
    <source>
        <dbReference type="ARBA" id="ARBA00022737"/>
    </source>
</evidence>
<evidence type="ECO:0000313" key="25">
    <source>
        <dbReference type="Proteomes" id="UP000198287"/>
    </source>
</evidence>
<comment type="similarity">
    <text evidence="4">Belongs to the vitamin-B12 dependent methionine synthase family.</text>
</comment>
<dbReference type="FunFam" id="1.10.1240.10:FF:000001">
    <property type="entry name" value="Methionine synthase"/>
    <property type="match status" value="1"/>
</dbReference>
<evidence type="ECO:0000256" key="13">
    <source>
        <dbReference type="ARBA" id="ARBA00023167"/>
    </source>
</evidence>
<dbReference type="InterPro" id="IPR011822">
    <property type="entry name" value="MetH"/>
</dbReference>
<dbReference type="PROSITE" id="PS50970">
    <property type="entry name" value="HCY"/>
    <property type="match status" value="1"/>
</dbReference>
<dbReference type="InterPro" id="IPR050554">
    <property type="entry name" value="Met_Synthase/Corrinoid"/>
</dbReference>
<dbReference type="EC" id="2.1.1.13" evidence="15"/>
<feature type="binding site" evidence="17">
    <location>
        <position position="954"/>
    </location>
    <ligand>
        <name>S-adenosyl-L-methionine</name>
        <dbReference type="ChEBI" id="CHEBI:59789"/>
    </ligand>
</feature>
<evidence type="ECO:0000256" key="9">
    <source>
        <dbReference type="ARBA" id="ARBA00022691"/>
    </source>
</evidence>
<comment type="cofactor">
    <cofactor evidence="1 15 18">
        <name>Zn(2+)</name>
        <dbReference type="ChEBI" id="CHEBI:29105"/>
    </cofactor>
</comment>
<dbReference type="GO" id="GO:0046653">
    <property type="term" value="P:tetrahydrofolate metabolic process"/>
    <property type="evidence" value="ECO:0007669"/>
    <property type="project" value="TreeGrafter"/>
</dbReference>
<dbReference type="Gene3D" id="3.40.50.280">
    <property type="entry name" value="Cobalamin-binding domain"/>
    <property type="match status" value="1"/>
</dbReference>
<name>A0A226E3R8_FOLCA</name>
<dbReference type="Gene3D" id="3.10.196.10">
    <property type="entry name" value="Vitamin B12-dependent methionine synthase, activation domain"/>
    <property type="match status" value="1"/>
</dbReference>
<dbReference type="InterPro" id="IPR003726">
    <property type="entry name" value="HCY_dom"/>
</dbReference>
<dbReference type="InterPro" id="IPR000489">
    <property type="entry name" value="Pterin-binding_dom"/>
</dbReference>
<comment type="pathway">
    <text evidence="3 15">Amino-acid biosynthesis; L-methionine biosynthesis via de novo pathway; L-methionine from L-homocysteine (MetH route): step 1/1.</text>
</comment>
<evidence type="ECO:0000259" key="22">
    <source>
        <dbReference type="PROSITE" id="PS51332"/>
    </source>
</evidence>
<feature type="binding site" evidence="17">
    <location>
        <position position="697"/>
    </location>
    <ligand>
        <name>methylcob(III)alamin</name>
        <dbReference type="ChEBI" id="CHEBI:28115"/>
    </ligand>
</feature>
<keyword evidence="12 15" id="KW-0862">Zinc</keyword>
<dbReference type="GO" id="GO:0008270">
    <property type="term" value="F:zinc ion binding"/>
    <property type="evidence" value="ECO:0007669"/>
    <property type="project" value="UniProtKB-UniRule"/>
</dbReference>
<dbReference type="Pfam" id="PF02607">
    <property type="entry name" value="B12-binding_2"/>
    <property type="match status" value="1"/>
</dbReference>
<evidence type="ECO:0000256" key="5">
    <source>
        <dbReference type="ARBA" id="ARBA00022603"/>
    </source>
</evidence>
<dbReference type="InterPro" id="IPR011005">
    <property type="entry name" value="Dihydropteroate_synth-like_sf"/>
</dbReference>
<evidence type="ECO:0000256" key="1">
    <source>
        <dbReference type="ARBA" id="ARBA00001947"/>
    </source>
</evidence>
<dbReference type="SUPFAM" id="SSF51717">
    <property type="entry name" value="Dihydropteroate synthetase-like"/>
    <property type="match status" value="1"/>
</dbReference>
<dbReference type="Proteomes" id="UP000198287">
    <property type="component" value="Unassembled WGS sequence"/>
</dbReference>
<keyword evidence="9 15" id="KW-0949">S-adenosyl-L-methionine</keyword>
<evidence type="ECO:0000256" key="3">
    <source>
        <dbReference type="ARBA" id="ARBA00005178"/>
    </source>
</evidence>
<dbReference type="InterPro" id="IPR004223">
    <property type="entry name" value="VitB12-dep_Met_synth_activ_dom"/>
</dbReference>
<feature type="domain" description="B12-binding" evidence="22">
    <location>
        <begin position="753"/>
        <end position="888"/>
    </location>
</feature>
<protein>
    <recommendedName>
        <fullName evidence="15">Methionine synthase</fullName>
        <ecNumber evidence="15">2.1.1.13</ecNumber>
    </recommendedName>
    <alternativeName>
        <fullName evidence="15">5-methyltetrahydrofolate--homocysteine methyltransferase</fullName>
    </alternativeName>
</protein>
<dbReference type="OrthoDB" id="261426at2759"/>
<feature type="binding site" evidence="17">
    <location>
        <position position="1151"/>
    </location>
    <ligand>
        <name>S-adenosyl-L-methionine</name>
        <dbReference type="ChEBI" id="CHEBI:59789"/>
    </ligand>
</feature>
<dbReference type="Gene3D" id="1.10.1240.10">
    <property type="entry name" value="Methionine synthase domain"/>
    <property type="match status" value="1"/>
</dbReference>
<dbReference type="FunFam" id="3.40.50.280:FF:000001">
    <property type="entry name" value="Methionine synthase"/>
    <property type="match status" value="1"/>
</dbReference>
<dbReference type="PIRSF" id="PIRSF000381">
    <property type="entry name" value="MetH"/>
    <property type="match status" value="1"/>
</dbReference>
<feature type="domain" description="Hcy-binding" evidence="19">
    <location>
        <begin position="7"/>
        <end position="329"/>
    </location>
</feature>
<comment type="catalytic activity">
    <reaction evidence="15">
        <text>(6S)-5-methyl-5,6,7,8-tetrahydrofolate + L-homocysteine = (6S)-5,6,7,8-tetrahydrofolate + L-methionine</text>
        <dbReference type="Rhea" id="RHEA:11172"/>
        <dbReference type="ChEBI" id="CHEBI:18608"/>
        <dbReference type="ChEBI" id="CHEBI:57453"/>
        <dbReference type="ChEBI" id="CHEBI:57844"/>
        <dbReference type="ChEBI" id="CHEBI:58199"/>
        <dbReference type="EC" id="2.1.1.13"/>
    </reaction>
</comment>
<dbReference type="Gene3D" id="3.20.20.20">
    <property type="entry name" value="Dihydropteroate synthase-like"/>
    <property type="match status" value="1"/>
</dbReference>
<dbReference type="OMA" id="ADCIAMS"/>
<evidence type="ECO:0000259" key="21">
    <source>
        <dbReference type="PROSITE" id="PS50974"/>
    </source>
</evidence>
<reference evidence="24 25" key="1">
    <citation type="submission" date="2015-12" db="EMBL/GenBank/DDBJ databases">
        <title>The genome of Folsomia candida.</title>
        <authorList>
            <person name="Faddeeva A."/>
            <person name="Derks M.F."/>
            <person name="Anvar Y."/>
            <person name="Smit S."/>
            <person name="Van Straalen N."/>
            <person name="Roelofs D."/>
        </authorList>
    </citation>
    <scope>NUCLEOTIDE SEQUENCE [LARGE SCALE GENOMIC DNA]</scope>
    <source>
        <strain evidence="24 25">VU population</strain>
        <tissue evidence="24">Whole body</tissue>
    </source>
</reference>
<proteinExistence type="inferred from homology"/>
<dbReference type="InterPro" id="IPR036594">
    <property type="entry name" value="Meth_synthase_dom"/>
</dbReference>
<evidence type="ECO:0000256" key="4">
    <source>
        <dbReference type="ARBA" id="ARBA00010398"/>
    </source>
</evidence>
<dbReference type="InterPro" id="IPR036589">
    <property type="entry name" value="HCY_dom_sf"/>
</dbReference>
<dbReference type="SUPFAM" id="SSF52242">
    <property type="entry name" value="Cobalamin (vitamin B12)-binding domain"/>
    <property type="match status" value="1"/>
</dbReference>
<evidence type="ECO:0000256" key="16">
    <source>
        <dbReference type="PIRSR" id="PIRSR000381-1"/>
    </source>
</evidence>
<comment type="function">
    <text evidence="15">Catalyzes the transfer of a methyl group from methyl-cobalamin to homocysteine, yielding enzyme-bound cob(I)alamin and methionine. Subsequently, remethylates the cofactor using methyltetrahydrofolate.</text>
</comment>
<dbReference type="InterPro" id="IPR006158">
    <property type="entry name" value="Cobalamin-bd"/>
</dbReference>
<dbReference type="STRING" id="158441.A0A226E3R8"/>
<dbReference type="Pfam" id="PF00809">
    <property type="entry name" value="Pterin_bind"/>
    <property type="match status" value="1"/>
</dbReference>
<feature type="binding site" evidence="17">
    <location>
        <position position="811"/>
    </location>
    <ligand>
        <name>methylcob(III)alamin</name>
        <dbReference type="ChEBI" id="CHEBI:28115"/>
    </ligand>
</feature>
<evidence type="ECO:0000256" key="2">
    <source>
        <dbReference type="ARBA" id="ARBA00001956"/>
    </source>
</evidence>
<dbReference type="SUPFAM" id="SSF82282">
    <property type="entry name" value="Homocysteine S-methyltransferase"/>
    <property type="match status" value="1"/>
</dbReference>
<feature type="binding site" evidence="17">
    <location>
        <position position="815"/>
    </location>
    <ligand>
        <name>methylcob(III)alamin</name>
        <dbReference type="ChEBI" id="CHEBI:28115"/>
    </ligand>
</feature>
<evidence type="ECO:0000313" key="24">
    <source>
        <dbReference type="EMBL" id="OXA52079.1"/>
    </source>
</evidence>
<dbReference type="Pfam" id="PF02574">
    <property type="entry name" value="S-methyl_trans"/>
    <property type="match status" value="1"/>
</dbReference>
<evidence type="ECO:0000256" key="12">
    <source>
        <dbReference type="ARBA" id="ARBA00022833"/>
    </source>
</evidence>
<feature type="binding site" evidence="17">
    <location>
        <position position="867"/>
    </location>
    <ligand>
        <name>methylcob(III)alamin</name>
        <dbReference type="ChEBI" id="CHEBI:28115"/>
    </ligand>
</feature>
<dbReference type="PROSITE" id="PS50974">
    <property type="entry name" value="ADOMET_ACTIVATION"/>
    <property type="match status" value="1"/>
</dbReference>
<evidence type="ECO:0000256" key="8">
    <source>
        <dbReference type="ARBA" id="ARBA00022679"/>
    </source>
</evidence>
<comment type="cofactor">
    <cofactor evidence="2 15 16">
        <name>methylcob(III)alamin</name>
        <dbReference type="ChEBI" id="CHEBI:28115"/>
    </cofactor>
</comment>
<organism evidence="24 25">
    <name type="scientific">Folsomia candida</name>
    <name type="common">Springtail</name>
    <dbReference type="NCBI Taxonomy" id="158441"/>
    <lineage>
        <taxon>Eukaryota</taxon>
        <taxon>Metazoa</taxon>
        <taxon>Ecdysozoa</taxon>
        <taxon>Arthropoda</taxon>
        <taxon>Hexapoda</taxon>
        <taxon>Collembola</taxon>
        <taxon>Entomobryomorpha</taxon>
        <taxon>Isotomoidea</taxon>
        <taxon>Isotomidae</taxon>
        <taxon>Proisotominae</taxon>
        <taxon>Folsomia</taxon>
    </lineage>
</organism>
<keyword evidence="5 15" id="KW-0489">Methyltransferase</keyword>
<feature type="binding site" evidence="17">
    <location>
        <begin position="1206"/>
        <end position="1207"/>
    </location>
    <ligand>
        <name>S-adenosyl-L-methionine</name>
        <dbReference type="ChEBI" id="CHEBI:59789"/>
    </ligand>
</feature>
<dbReference type="GO" id="GO:0008705">
    <property type="term" value="F:methionine synthase activity"/>
    <property type="evidence" value="ECO:0007669"/>
    <property type="project" value="UniProtKB-UniRule"/>
</dbReference>
<sequence length="1246" mass="138400">MVELKTGENLASDLTKRILIIDGAMGTMIQREKLEEEDFRGERFKDHSKSLKGNNDLLCITQPRIIIDIHKKYLEAGADILETNTFSGTRIAQLDYATQDIAYELNLEAAKLAKQAVKEYLEENKGESGKYVAGALGPTNRTLSISPSVEKPEYRNITFDELKDAYKEQAKGLLDGLVDILLVETIFDTANSKAALFAIQELFEEEGYSPVPIMISGTIVDKSGRTLSGQTPEAFVISVTHSNPMAIGLNCALGASEMRPFIKRLGDMTDKFVICYPNAGLPNTFGEYDETPENMAETLKGFAEDGIFNIVGGCCGTTPAHIRAIANAVKNISPRESGHKRFSDDMMLSGLEPMRIGLNTNFVNIGERCNVAGSRMFCRLIKDGKYDEALSVAKKQVENGAQVLDINMDEGMLDGVFAMGKFVNLISSEPEISKVPLCIDSSNFNVILAGLKCTQGKCIVNSISLKEGEVDFVAKAKVVKRFGAAVVVMAFDEQGQATEVDRKLEICERSFRILVDKVGFNPNDVIFDPNILTLGTGMEEHNEYGKNFIEACTAIKKRCPGCRISGGVSNISFSFRGNDLVREAMHSVFLYHAIKAGMDMGIVNAGMLPLYDDIDKKLLQLSEDILWNKDPEATEKLLEYAQSNAKTAKKEEKEAEWRTLNVKERLAHALVKGIDQYIIEDTEECRPLYGHPLNVIEGPLMDGMGQVGDLFGSGKMFLPQVIKSARVMKKAVAYLIPFIEEANKSQSQEAHNHGTVVLATVKGDVHDIGKNIVGVVLGCNNYRVIDLGVMCPCDKILEVAIKEKADIVGLSGLITPSLDEMIYVAKEMERLHFQVPLLIGGATTSKQHTAVKIAPRYKNPVVHVLDASKSVSVCSALLDKVNRDTFLEDIKDEYEDIREDHYDNLKERKYLSIEKAREKKLNINWNDYRPTTPSLLGTAVYKNYDLNKLLDYIDWKPFFDVWQLRGKYPHRGFPKLFNDPTIGQEAKRVYDEAQKMLGEFIKTKSLAAHGIVGFYPANSKGDDILIYAPGSETGSEPIAVFHGLRQQAEKEVSTEPYLCLSDFIAPVESGIADYIGVFAVSAGFGCSEIVGKFEKNLDDYNSIMAKAIADRLAEAFAEELHLRVRTELWGYNSKEALEAGDLLSIKYEGIRPAPGYPSQPDHTEKKTMWKLLNIEKDTGITLTDSLAMEPAASVCGLYFSHPKSTYFAVGKIQKDQIQDYSTRKEMGVPEIEKWLNIQLAYDRDEE</sequence>
<evidence type="ECO:0000256" key="6">
    <source>
        <dbReference type="ARBA" id="ARBA00022605"/>
    </source>
</evidence>
<dbReference type="FunFam" id="3.20.20.20:FF:000002">
    <property type="entry name" value="Methionine synthase"/>
    <property type="match status" value="1"/>
</dbReference>
<keyword evidence="7 15" id="KW-0846">Cobalamin</keyword>
<dbReference type="CDD" id="cd00740">
    <property type="entry name" value="MeTr"/>
    <property type="match status" value="1"/>
</dbReference>
<comment type="domain">
    <text evidence="15">Modular enzyme with four functionally distinct domains. The isolated Hcy-binding domain catalyzes methyl transfer from free methylcobalamin to homocysteine. The Hcy-binding domain in association with the pterin-binding domain catalyzes the methylation of cob(I)alamin by methyltetrahydrofolate and the methylation of homocysteine. The B12-binding domain binds the cofactor. The AdoMet activation domain binds S-adenosyl-L-methionine. Under aerobic conditions cob(I)alamin can be converted to inactive cob(II)alamin. Reductive methylation by S-adenosyl-L-methionine and flavodoxin regenerates methylcobalamin.</text>
</comment>
<dbReference type="InterPro" id="IPR003759">
    <property type="entry name" value="Cbl-bd_cap"/>
</dbReference>
<dbReference type="SUPFAM" id="SSF47644">
    <property type="entry name" value="Methionine synthase domain"/>
    <property type="match status" value="1"/>
</dbReference>
<feature type="binding site" evidence="16 18">
    <location>
        <position position="251"/>
    </location>
    <ligand>
        <name>Zn(2+)</name>
        <dbReference type="ChEBI" id="CHEBI:29105"/>
    </ligand>
</feature>
<dbReference type="SMART" id="SM01018">
    <property type="entry name" value="B12-binding_2"/>
    <property type="match status" value="1"/>
</dbReference>
<evidence type="ECO:0000256" key="10">
    <source>
        <dbReference type="ARBA" id="ARBA00022723"/>
    </source>
</evidence>
<dbReference type="GO" id="GO:0050667">
    <property type="term" value="P:homocysteine metabolic process"/>
    <property type="evidence" value="ECO:0007669"/>
    <property type="project" value="TreeGrafter"/>
</dbReference>
<dbReference type="Gene3D" id="1.10.288.10">
    <property type="entry name" value="Cobalamin-dependent Methionine Synthase, domain 2"/>
    <property type="match status" value="1"/>
</dbReference>
<dbReference type="Gene3D" id="3.20.20.330">
    <property type="entry name" value="Homocysteine-binding-like domain"/>
    <property type="match status" value="1"/>
</dbReference>
<dbReference type="InterPro" id="IPR037010">
    <property type="entry name" value="VitB12-dep_Met_synth_activ_sf"/>
</dbReference>